<dbReference type="InterPro" id="IPR025669">
    <property type="entry name" value="AAA_dom"/>
</dbReference>
<dbReference type="CDD" id="cd02042">
    <property type="entry name" value="ParAB_family"/>
    <property type="match status" value="1"/>
</dbReference>
<comment type="caution">
    <text evidence="2">The sequence shown here is derived from an EMBL/GenBank/DDBJ whole genome shotgun (WGS) entry which is preliminary data.</text>
</comment>
<dbReference type="RefSeq" id="WP_413275334.1">
    <property type="nucleotide sequence ID" value="NZ_JBHFNQ010000271.1"/>
</dbReference>
<dbReference type="EMBL" id="JBHFNQ010000271">
    <property type="protein sequence ID" value="MFB2882384.1"/>
    <property type="molecule type" value="Genomic_DNA"/>
</dbReference>
<dbReference type="InterPro" id="IPR027417">
    <property type="entry name" value="P-loop_NTPase"/>
</dbReference>
<dbReference type="Gene3D" id="3.40.50.300">
    <property type="entry name" value="P-loop containing nucleotide triphosphate hydrolases"/>
    <property type="match status" value="1"/>
</dbReference>
<sequence length="458" mass="51991">MQINDLVNKWSNLQPKALEAQLNAQFTNFIWEYLGFEYAVGTNIGQGLIPDYILYDDSSKPLLVVETKKRTPVLANSSDTEFIEKCKTNALYKAAVGYEETGENGIKQYLSATPAKYGLVFNGDFFQLFRRVDGLILPLTDIQKVTAESLPRLINQLQYYLKSPQRAFVVSIWNRKGGVAKTTNTINIAAVLSAKGKRVLVVDFDPQVDLTRSLGFEPEQFKNKIFGCFDKIQQKEEEEALKLLSELIQVQKFSISNDKDYSISLLPGEKNTLEYFGEVQSDKGYQMVKKQTALKSLLSLVSRQYDYIFIDTSPKTDMLTACSLFAADGVIIPADYDPETLRHVSEISQKVIPDKIRTARKASVSKKSFMEDIGPRILGLVFSNCSDVGTVLEKQIDQNLMEQVHIKVYQTKLRRYDMVPISKFARKPVVFYRPKSPITKLYIDLTKEIFFSNNLVDS</sequence>
<evidence type="ECO:0000313" key="3">
    <source>
        <dbReference type="Proteomes" id="UP001576774"/>
    </source>
</evidence>
<dbReference type="SUPFAM" id="SSF52540">
    <property type="entry name" value="P-loop containing nucleoside triphosphate hydrolases"/>
    <property type="match status" value="1"/>
</dbReference>
<proteinExistence type="predicted"/>
<organism evidence="2 3">
    <name type="scientific">Floridaenema aerugineum BLCC-F46</name>
    <dbReference type="NCBI Taxonomy" id="3153654"/>
    <lineage>
        <taxon>Bacteria</taxon>
        <taxon>Bacillati</taxon>
        <taxon>Cyanobacteriota</taxon>
        <taxon>Cyanophyceae</taxon>
        <taxon>Oscillatoriophycideae</taxon>
        <taxon>Aerosakkonematales</taxon>
        <taxon>Aerosakkonemataceae</taxon>
        <taxon>Floridanema</taxon>
        <taxon>Floridanema aerugineum</taxon>
    </lineage>
</organism>
<evidence type="ECO:0000259" key="1">
    <source>
        <dbReference type="Pfam" id="PF13614"/>
    </source>
</evidence>
<dbReference type="PANTHER" id="PTHR13696">
    <property type="entry name" value="P-LOOP CONTAINING NUCLEOSIDE TRIPHOSPHATE HYDROLASE"/>
    <property type="match status" value="1"/>
</dbReference>
<feature type="domain" description="AAA" evidence="1">
    <location>
        <begin position="169"/>
        <end position="351"/>
    </location>
</feature>
<dbReference type="PANTHER" id="PTHR13696:SF52">
    <property type="entry name" value="PARA FAMILY PROTEIN CT_582"/>
    <property type="match status" value="1"/>
</dbReference>
<accession>A0ABV4XHV0</accession>
<evidence type="ECO:0000313" key="2">
    <source>
        <dbReference type="EMBL" id="MFB2882384.1"/>
    </source>
</evidence>
<reference evidence="2 3" key="1">
    <citation type="submission" date="2024-09" db="EMBL/GenBank/DDBJ databases">
        <title>Floridaenema gen nov. (Aerosakkonemataceae, Aerosakkonematales ord. nov., Cyanobacteria) from benthic tropical and subtropical fresh waters, with the description of four new species.</title>
        <authorList>
            <person name="Moretto J.A."/>
            <person name="Berthold D.E."/>
            <person name="Lefler F.W."/>
            <person name="Huang I.-S."/>
            <person name="Laughinghouse H. IV."/>
        </authorList>
    </citation>
    <scope>NUCLEOTIDE SEQUENCE [LARGE SCALE GENOMIC DNA]</scope>
    <source>
        <strain evidence="2 3">BLCC-F46</strain>
    </source>
</reference>
<gene>
    <name evidence="2" type="ORF">ACE1CC_36525</name>
</gene>
<keyword evidence="3" id="KW-1185">Reference proteome</keyword>
<dbReference type="InterPro" id="IPR050678">
    <property type="entry name" value="DNA_Partitioning_ATPase"/>
</dbReference>
<dbReference type="Proteomes" id="UP001576774">
    <property type="component" value="Unassembled WGS sequence"/>
</dbReference>
<protein>
    <submittedName>
        <fullName evidence="2">AAA family ATPase</fullName>
    </submittedName>
</protein>
<name>A0ABV4XHV0_9CYAN</name>
<dbReference type="Pfam" id="PF13614">
    <property type="entry name" value="AAA_31"/>
    <property type="match status" value="1"/>
</dbReference>